<dbReference type="KEGG" id="vg:40075875"/>
<organism evidence="1 2">
    <name type="scientific">Geobacillus phage TP-84</name>
    <dbReference type="NCBI Taxonomy" id="1965361"/>
    <lineage>
        <taxon>Viruses</taxon>
        <taxon>Duplodnaviria</taxon>
        <taxon>Heunggongvirae</taxon>
        <taxon>Uroviricota</taxon>
        <taxon>Caudoviricetes</taxon>
        <taxon>Saundersvirus</taxon>
        <taxon>Saundersvirus Tp84</taxon>
    </lineage>
</organism>
<dbReference type="EMBL" id="KY565347">
    <property type="protein sequence ID" value="AQY55088.1"/>
    <property type="molecule type" value="Genomic_DNA"/>
</dbReference>
<reference evidence="1" key="1">
    <citation type="submission" date="2017-10" db="EMBL/GenBank/DDBJ databases">
        <title>Sequence, genome organization and annotation of the thermophilic 47,7-kb bacterophage TO-84 that infects Geobacillus stearothermophilus.</title>
        <authorList>
            <person name="Skowron P.M."/>
            <person name="Kropinski A."/>
            <person name="Los M."/>
        </authorList>
    </citation>
    <scope>NUCLEOTIDE SEQUENCE [LARGE SCALE GENOMIC DNA]</scope>
</reference>
<protein>
    <submittedName>
        <fullName evidence="1">Uncharacterized protein</fullName>
    </submittedName>
</protein>
<proteinExistence type="predicted"/>
<accession>A0A1U9WQP0</accession>
<dbReference type="RefSeq" id="YP_009600113.1">
    <property type="nucleotide sequence ID" value="NC_041918.2"/>
</dbReference>
<dbReference type="Proteomes" id="UP000225660">
    <property type="component" value="Segment"/>
</dbReference>
<keyword evidence="2" id="KW-1185">Reference proteome</keyword>
<dbReference type="GeneID" id="40075875"/>
<sequence length="109" mass="12668">MFIKIPCPGMYLEFKNKNPKLFVEYCKAYIKHSHYGLKAVGVETSRSGQVYILTIPDYDAKRPVAKGRGKSRQVILEPMYKVPIENFLSEEEIEYLKRKGMDKYGNKIT</sequence>
<name>A0A1U9WQP0_9CAUD</name>
<evidence type="ECO:0000313" key="2">
    <source>
        <dbReference type="Proteomes" id="UP000225660"/>
    </source>
</evidence>
<evidence type="ECO:0000313" key="1">
    <source>
        <dbReference type="EMBL" id="AQY55088.1"/>
    </source>
</evidence>